<keyword evidence="4 10" id="KW-0812">Transmembrane</keyword>
<dbReference type="Proteomes" id="UP000192907">
    <property type="component" value="Unassembled WGS sequence"/>
</dbReference>
<dbReference type="SUPFAM" id="SSF56935">
    <property type="entry name" value="Porins"/>
    <property type="match status" value="1"/>
</dbReference>
<evidence type="ECO:0000256" key="3">
    <source>
        <dbReference type="ARBA" id="ARBA00022452"/>
    </source>
</evidence>
<evidence type="ECO:0000256" key="1">
    <source>
        <dbReference type="ARBA" id="ARBA00004571"/>
    </source>
</evidence>
<keyword evidence="16" id="KW-1185">Reference proteome</keyword>
<evidence type="ECO:0000313" key="16">
    <source>
        <dbReference type="Proteomes" id="UP000192907"/>
    </source>
</evidence>
<evidence type="ECO:0000256" key="2">
    <source>
        <dbReference type="ARBA" id="ARBA00022448"/>
    </source>
</evidence>
<proteinExistence type="inferred from homology"/>
<keyword evidence="6 11" id="KW-0798">TonB box</keyword>
<dbReference type="Pfam" id="PF00593">
    <property type="entry name" value="TonB_dep_Rec_b-barrel"/>
    <property type="match status" value="1"/>
</dbReference>
<dbReference type="InterPro" id="IPR037066">
    <property type="entry name" value="Plug_dom_sf"/>
</dbReference>
<evidence type="ECO:0000256" key="7">
    <source>
        <dbReference type="ARBA" id="ARBA00023136"/>
    </source>
</evidence>
<dbReference type="InterPro" id="IPR039426">
    <property type="entry name" value="TonB-dep_rcpt-like"/>
</dbReference>
<dbReference type="STRING" id="1513793.SAMN06296036_1157"/>
<comment type="subcellular location">
    <subcellularLocation>
        <location evidence="1 10">Cell outer membrane</location>
        <topology evidence="1 10">Multi-pass membrane protein</topology>
    </subcellularLocation>
</comment>
<keyword evidence="3 10" id="KW-1134">Transmembrane beta strand</keyword>
<dbReference type="OrthoDB" id="5287448at2"/>
<evidence type="ECO:0000256" key="5">
    <source>
        <dbReference type="ARBA" id="ARBA00022729"/>
    </source>
</evidence>
<feature type="domain" description="TonB-dependent receptor plug" evidence="14">
    <location>
        <begin position="45"/>
        <end position="151"/>
    </location>
</feature>
<evidence type="ECO:0000259" key="14">
    <source>
        <dbReference type="Pfam" id="PF07715"/>
    </source>
</evidence>
<dbReference type="PROSITE" id="PS52016">
    <property type="entry name" value="TONB_DEPENDENT_REC_3"/>
    <property type="match status" value="1"/>
</dbReference>
<protein>
    <submittedName>
        <fullName evidence="15">Iron complex outermembrane recepter protein</fullName>
    </submittedName>
</protein>
<dbReference type="Gene3D" id="2.40.170.20">
    <property type="entry name" value="TonB-dependent receptor, beta-barrel domain"/>
    <property type="match status" value="1"/>
</dbReference>
<keyword evidence="5 12" id="KW-0732">Signal</keyword>
<dbReference type="PANTHER" id="PTHR30069:SF29">
    <property type="entry name" value="HEMOGLOBIN AND HEMOGLOBIN-HAPTOGLOBIN-BINDING PROTEIN 1-RELATED"/>
    <property type="match status" value="1"/>
</dbReference>
<evidence type="ECO:0000256" key="8">
    <source>
        <dbReference type="ARBA" id="ARBA00023170"/>
    </source>
</evidence>
<evidence type="ECO:0000256" key="11">
    <source>
        <dbReference type="RuleBase" id="RU003357"/>
    </source>
</evidence>
<dbReference type="EMBL" id="FWZT01000015">
    <property type="protein sequence ID" value="SMF48850.1"/>
    <property type="molecule type" value="Genomic_DNA"/>
</dbReference>
<sequence>MKYIALIIILINPLKSLADSASIDMSLSDILSLEVETASSNKESIMDAPASIIVITEDDIINRGYENLMEILSDLPGFDVIGTSAWDIAYQRGYRTPFLQRTLVMIDGQTINNLWTHNPDINHILPIESFSRIEILYGPTSAVYGPNAFLGIINFISKKPSNLAQGELENYAKISFGTKNTNILDARSSGNLGTIAYSIDGKYYRSEGFDWTWDEKSYTGFYDNRDVWGPIVDHPSNSFTGNIGDSINPKENKYISIAVESGGFSMGVEYRDRQQAYGPFYSSVKAQANTPWGGGSSRIFTKYNFTGSSFNSKTFLQYRESSTYGDWAEAYYHPSQEGSEDAYKGITLTHWRSDSWAALLTQDFETNLSSSLTLLGGVKVERKNLQKAYIIPGYWCTNDSEGNPIPAANNGTKTVLGVNCGDSVQSAEDSEVVSTPIPDPWTHSGSSNRTYTTDAGIYALAIYKPNENWTYNTGIRYDENTSYGASTNPRFSVIYKPEKTMAVKFILGTAFQEPAPLQVYGGWNGRAGNEDLKPEKVQNAELVLTHVFGKVFHEVGSFFSTYKDVVKEEAENAGEREILGLEYKLNYSFLSPLSSREAEVDFNYTYTISKSSITYDHGTFVKGDNASTEEGAGWVDSDSMVDLGDIAPHKANIILNLPTANHFNMNYALNFVSSRDLYLRNPLRRDNEELEGYLNFDTTLAYRPTKEYSLTLKVQNVFDNEYYHPGGEQADSGINRSQPAAGFRNSLIPQAKRTFLVGLKAKF</sequence>
<keyword evidence="9 10" id="KW-0998">Cell outer membrane</keyword>
<dbReference type="Gene3D" id="2.170.130.10">
    <property type="entry name" value="TonB-dependent receptor, plug domain"/>
    <property type="match status" value="1"/>
</dbReference>
<dbReference type="InterPro" id="IPR036942">
    <property type="entry name" value="Beta-barrel_TonB_sf"/>
</dbReference>
<feature type="chain" id="PRO_5013142405" evidence="12">
    <location>
        <begin position="19"/>
        <end position="763"/>
    </location>
</feature>
<evidence type="ECO:0000256" key="6">
    <source>
        <dbReference type="ARBA" id="ARBA00023077"/>
    </source>
</evidence>
<feature type="signal peptide" evidence="12">
    <location>
        <begin position="1"/>
        <end position="18"/>
    </location>
</feature>
<feature type="domain" description="TonB-dependent receptor-like beta-barrel" evidence="13">
    <location>
        <begin position="302"/>
        <end position="717"/>
    </location>
</feature>
<dbReference type="PANTHER" id="PTHR30069">
    <property type="entry name" value="TONB-DEPENDENT OUTER MEMBRANE RECEPTOR"/>
    <property type="match status" value="1"/>
</dbReference>
<evidence type="ECO:0000256" key="9">
    <source>
        <dbReference type="ARBA" id="ARBA00023237"/>
    </source>
</evidence>
<dbReference type="InterPro" id="IPR012910">
    <property type="entry name" value="Plug_dom"/>
</dbReference>
<keyword evidence="8" id="KW-0675">Receptor</keyword>
<accession>A0A1Y6C7B0</accession>
<comment type="similarity">
    <text evidence="10 11">Belongs to the TonB-dependent receptor family.</text>
</comment>
<reference evidence="16" key="1">
    <citation type="submission" date="2017-04" db="EMBL/GenBank/DDBJ databases">
        <authorList>
            <person name="Varghese N."/>
            <person name="Submissions S."/>
        </authorList>
    </citation>
    <scope>NUCLEOTIDE SEQUENCE [LARGE SCALE GENOMIC DNA]</scope>
    <source>
        <strain evidence="16">RKEM611</strain>
    </source>
</reference>
<keyword evidence="7 10" id="KW-0472">Membrane</keyword>
<dbReference type="RefSeq" id="WP_132319616.1">
    <property type="nucleotide sequence ID" value="NZ_FWZT01000015.1"/>
</dbReference>
<evidence type="ECO:0000259" key="13">
    <source>
        <dbReference type="Pfam" id="PF00593"/>
    </source>
</evidence>
<dbReference type="GO" id="GO:0015344">
    <property type="term" value="F:siderophore uptake transmembrane transporter activity"/>
    <property type="evidence" value="ECO:0007669"/>
    <property type="project" value="TreeGrafter"/>
</dbReference>
<dbReference type="AlphaFoldDB" id="A0A1Y6C7B0"/>
<name>A0A1Y6C7B0_9BACT</name>
<evidence type="ECO:0000256" key="4">
    <source>
        <dbReference type="ARBA" id="ARBA00022692"/>
    </source>
</evidence>
<evidence type="ECO:0000313" key="15">
    <source>
        <dbReference type="EMBL" id="SMF48850.1"/>
    </source>
</evidence>
<gene>
    <name evidence="15" type="ORF">SAMN06296036_1157</name>
</gene>
<evidence type="ECO:0000256" key="10">
    <source>
        <dbReference type="PROSITE-ProRule" id="PRU01360"/>
    </source>
</evidence>
<dbReference type="GO" id="GO:0044718">
    <property type="term" value="P:siderophore transmembrane transport"/>
    <property type="evidence" value="ECO:0007669"/>
    <property type="project" value="TreeGrafter"/>
</dbReference>
<dbReference type="InterPro" id="IPR000531">
    <property type="entry name" value="Beta-barrel_TonB"/>
</dbReference>
<organism evidence="15 16">
    <name type="scientific">Pseudobacteriovorax antillogorgiicola</name>
    <dbReference type="NCBI Taxonomy" id="1513793"/>
    <lineage>
        <taxon>Bacteria</taxon>
        <taxon>Pseudomonadati</taxon>
        <taxon>Bdellovibrionota</taxon>
        <taxon>Oligoflexia</taxon>
        <taxon>Oligoflexales</taxon>
        <taxon>Pseudobacteriovoracaceae</taxon>
        <taxon>Pseudobacteriovorax</taxon>
    </lineage>
</organism>
<evidence type="ECO:0000256" key="12">
    <source>
        <dbReference type="SAM" id="SignalP"/>
    </source>
</evidence>
<dbReference type="Pfam" id="PF07715">
    <property type="entry name" value="Plug"/>
    <property type="match status" value="1"/>
</dbReference>
<dbReference type="GO" id="GO:0009279">
    <property type="term" value="C:cell outer membrane"/>
    <property type="evidence" value="ECO:0007669"/>
    <property type="project" value="UniProtKB-SubCell"/>
</dbReference>
<keyword evidence="2 10" id="KW-0813">Transport</keyword>